<accession>A0A1A9ZIQ6</accession>
<proteinExistence type="inferred from homology"/>
<sequence>MGLPHQAFRNPGAVQFGNFINYYQFNSAEQRLDLLSKEHWVLEKGSEHSPYLVLDVGCNSGVFTQLLRKFLTQVIPSRNIKIYAVDLDPELIKRAKAENNCDNIEFACLDVMVAEDFTKILDYLDKYERTKFDAVCCFSVTMWIHLNHEDTGLQGFLRKLSSLSELLVVEPQPWRCYQTAERRMKRVDKSFPLFLKLKWRSNVVEEIENYLINILQRTKLSSASLTVLLDIKIALSVCYAICLVVKTSKTSDDDCKFCFLLEEENFWRPEGGGSKS</sequence>
<organism evidence="8 9">
    <name type="scientific">Glossina pallidipes</name>
    <name type="common">Tsetse fly</name>
    <dbReference type="NCBI Taxonomy" id="7398"/>
    <lineage>
        <taxon>Eukaryota</taxon>
        <taxon>Metazoa</taxon>
        <taxon>Ecdysozoa</taxon>
        <taxon>Arthropoda</taxon>
        <taxon>Hexapoda</taxon>
        <taxon>Insecta</taxon>
        <taxon>Pterygota</taxon>
        <taxon>Neoptera</taxon>
        <taxon>Endopterygota</taxon>
        <taxon>Diptera</taxon>
        <taxon>Brachycera</taxon>
        <taxon>Muscomorpha</taxon>
        <taxon>Hippoboscoidea</taxon>
        <taxon>Glossinidae</taxon>
        <taxon>Glossina</taxon>
    </lineage>
</organism>
<dbReference type="GO" id="GO:0005737">
    <property type="term" value="C:cytoplasm"/>
    <property type="evidence" value="ECO:0007669"/>
    <property type="project" value="TreeGrafter"/>
</dbReference>
<dbReference type="PROSITE" id="PS51515">
    <property type="entry name" value="BIN3_SAM"/>
    <property type="match status" value="1"/>
</dbReference>
<keyword evidence="3 6" id="KW-0808">Transferase</keyword>
<evidence type="ECO:0000256" key="5">
    <source>
        <dbReference type="PROSITE-ProRule" id="PRU00848"/>
    </source>
</evidence>
<dbReference type="InterPro" id="IPR029063">
    <property type="entry name" value="SAM-dependent_MTases_sf"/>
</dbReference>
<dbReference type="GO" id="GO:0032259">
    <property type="term" value="P:methylation"/>
    <property type="evidence" value="ECO:0007669"/>
    <property type="project" value="UniProtKB-KW"/>
</dbReference>
<reference evidence="9" key="1">
    <citation type="submission" date="2014-03" db="EMBL/GenBank/DDBJ databases">
        <authorList>
            <person name="Aksoy S."/>
            <person name="Warren W."/>
            <person name="Wilson R.K."/>
        </authorList>
    </citation>
    <scope>NUCLEOTIDE SEQUENCE [LARGE SCALE GENOMIC DNA]</scope>
    <source>
        <strain evidence="9">IAEA</strain>
    </source>
</reference>
<dbReference type="SUPFAM" id="SSF53335">
    <property type="entry name" value="S-adenosyl-L-methionine-dependent methyltransferases"/>
    <property type="match status" value="1"/>
</dbReference>
<evidence type="ECO:0000313" key="9">
    <source>
        <dbReference type="Proteomes" id="UP000092445"/>
    </source>
</evidence>
<dbReference type="EC" id="2.1.1.-" evidence="6"/>
<dbReference type="STRING" id="7398.A0A1A9ZIQ6"/>
<dbReference type="Proteomes" id="UP000092445">
    <property type="component" value="Unassembled WGS sequence"/>
</dbReference>
<dbReference type="GO" id="GO:2000632">
    <property type="term" value="P:negative regulation of pre-miRNA processing"/>
    <property type="evidence" value="ECO:0007669"/>
    <property type="project" value="TreeGrafter"/>
</dbReference>
<feature type="domain" description="Bin3-type SAM" evidence="7">
    <location>
        <begin position="1"/>
        <end position="241"/>
    </location>
</feature>
<keyword evidence="4 5" id="KW-0949">S-adenosyl-L-methionine</keyword>
<keyword evidence="9" id="KW-1185">Reference proteome</keyword>
<dbReference type="AlphaFoldDB" id="A0A1A9ZIQ6"/>
<evidence type="ECO:0000259" key="7">
    <source>
        <dbReference type="PROSITE" id="PS51515"/>
    </source>
</evidence>
<evidence type="ECO:0000256" key="3">
    <source>
        <dbReference type="ARBA" id="ARBA00022679"/>
    </source>
</evidence>
<evidence type="ECO:0000256" key="4">
    <source>
        <dbReference type="ARBA" id="ARBA00022691"/>
    </source>
</evidence>
<name>A0A1A9ZIQ6_GLOPL</name>
<dbReference type="PANTHER" id="PTHR12315">
    <property type="entry name" value="BICOID-INTERACTING PROTEIN RELATED"/>
    <property type="match status" value="1"/>
</dbReference>
<dbReference type="InterPro" id="IPR024160">
    <property type="entry name" value="BIN3_SAM-bd_dom"/>
</dbReference>
<keyword evidence="2 6" id="KW-0489">Methyltransferase</keyword>
<reference evidence="8" key="2">
    <citation type="submission" date="2020-05" db="UniProtKB">
        <authorList>
            <consortium name="EnsemblMetazoa"/>
        </authorList>
    </citation>
    <scope>IDENTIFICATION</scope>
    <source>
        <strain evidence="8">IAEA</strain>
    </source>
</reference>
<evidence type="ECO:0000256" key="6">
    <source>
        <dbReference type="RuleBase" id="RU367087"/>
    </source>
</evidence>
<dbReference type="GO" id="GO:0008171">
    <property type="term" value="F:O-methyltransferase activity"/>
    <property type="evidence" value="ECO:0007669"/>
    <property type="project" value="UniProtKB-UniRule"/>
</dbReference>
<evidence type="ECO:0000313" key="8">
    <source>
        <dbReference type="EnsemblMetazoa" id="GPAI015918-PA"/>
    </source>
</evidence>
<dbReference type="CDD" id="cd02440">
    <property type="entry name" value="AdoMet_MTases"/>
    <property type="match status" value="1"/>
</dbReference>
<evidence type="ECO:0000256" key="2">
    <source>
        <dbReference type="ARBA" id="ARBA00022603"/>
    </source>
</evidence>
<dbReference type="PANTHER" id="PTHR12315:SF1">
    <property type="entry name" value="RNA 5'-MONOPHOSPHATE METHYLTRANSFERASE"/>
    <property type="match status" value="1"/>
</dbReference>
<dbReference type="GO" id="GO:0008173">
    <property type="term" value="F:RNA methyltransferase activity"/>
    <property type="evidence" value="ECO:0007669"/>
    <property type="project" value="UniProtKB-UniRule"/>
</dbReference>
<protein>
    <recommendedName>
        <fullName evidence="6">RNA methyltransferase</fullName>
        <ecNumber evidence="6">2.1.1.-</ecNumber>
    </recommendedName>
</protein>
<dbReference type="InterPro" id="IPR010675">
    <property type="entry name" value="Bin3_C"/>
</dbReference>
<dbReference type="Pfam" id="PF06859">
    <property type="entry name" value="Bin3"/>
    <property type="match status" value="1"/>
</dbReference>
<dbReference type="InterPro" id="IPR039772">
    <property type="entry name" value="Bin3-like"/>
</dbReference>
<dbReference type="VEuPathDB" id="VectorBase:GPAI015918"/>
<evidence type="ECO:0000256" key="1">
    <source>
        <dbReference type="ARBA" id="ARBA00008361"/>
    </source>
</evidence>
<comment type="similarity">
    <text evidence="1 6">Belongs to the methyltransferase superfamily.</text>
</comment>
<dbReference type="Gene3D" id="3.40.50.150">
    <property type="entry name" value="Vaccinia Virus protein VP39"/>
    <property type="match status" value="1"/>
</dbReference>
<dbReference type="EnsemblMetazoa" id="GPAI015918-RA">
    <property type="protein sequence ID" value="GPAI015918-PA"/>
    <property type="gene ID" value="GPAI015918"/>
</dbReference>